<keyword evidence="3" id="KW-0698">rRNA processing</keyword>
<evidence type="ECO:0000256" key="6">
    <source>
        <dbReference type="ARBA" id="ARBA00022884"/>
    </source>
</evidence>
<evidence type="ECO:0000256" key="4">
    <source>
        <dbReference type="ARBA" id="ARBA00022574"/>
    </source>
</evidence>
<keyword evidence="6" id="KW-0694">RNA-binding</keyword>
<keyword evidence="4 9" id="KW-0853">WD repeat</keyword>
<dbReference type="PROSITE" id="PS50082">
    <property type="entry name" value="WD_REPEATS_2"/>
    <property type="match status" value="5"/>
</dbReference>
<dbReference type="SUPFAM" id="SSF50978">
    <property type="entry name" value="WD40 repeat-like"/>
    <property type="match status" value="1"/>
</dbReference>
<dbReference type="PRINTS" id="PR00320">
    <property type="entry name" value="GPROTEINBRPT"/>
</dbReference>
<feature type="compositionally biased region" description="Acidic residues" evidence="10">
    <location>
        <begin position="37"/>
        <end position="64"/>
    </location>
</feature>
<evidence type="ECO:0000256" key="3">
    <source>
        <dbReference type="ARBA" id="ARBA00022552"/>
    </source>
</evidence>
<evidence type="ECO:0000313" key="12">
    <source>
        <dbReference type="RefSeq" id="XP_039123956.1"/>
    </source>
</evidence>
<dbReference type="CDD" id="cd00200">
    <property type="entry name" value="WD40"/>
    <property type="match status" value="1"/>
</dbReference>
<dbReference type="GO" id="GO:0032040">
    <property type="term" value="C:small-subunit processome"/>
    <property type="evidence" value="ECO:0007669"/>
    <property type="project" value="TreeGrafter"/>
</dbReference>
<reference evidence="12" key="1">
    <citation type="submission" date="2025-08" db="UniProtKB">
        <authorList>
            <consortium name="RefSeq"/>
        </authorList>
    </citation>
    <scope>IDENTIFICATION</scope>
</reference>
<name>A0AB40B9K6_DIOCR</name>
<keyword evidence="11" id="KW-1185">Reference proteome</keyword>
<dbReference type="SMART" id="SM00320">
    <property type="entry name" value="WD40"/>
    <property type="match status" value="6"/>
</dbReference>
<keyword evidence="5" id="KW-0677">Repeat</keyword>
<dbReference type="AlphaFoldDB" id="A0AB40B9K6"/>
<feature type="repeat" description="WD" evidence="9">
    <location>
        <begin position="344"/>
        <end position="370"/>
    </location>
</feature>
<gene>
    <name evidence="12" type="primary">LOC120260533</name>
</gene>
<dbReference type="InterPro" id="IPR036322">
    <property type="entry name" value="WD40_repeat_dom_sf"/>
</dbReference>
<protein>
    <submittedName>
        <fullName evidence="12">U3 snoRNP-associated protein-like YAOH</fullName>
    </submittedName>
</protein>
<dbReference type="PANTHER" id="PTHR19865:SF0">
    <property type="entry name" value="U3 SMALL NUCLEOLAR RNA-INTERACTING PROTEIN 2"/>
    <property type="match status" value="1"/>
</dbReference>
<dbReference type="Gene3D" id="2.130.10.10">
    <property type="entry name" value="YVTN repeat-like/Quinoprotein amine dehydrogenase"/>
    <property type="match status" value="1"/>
</dbReference>
<feature type="repeat" description="WD" evidence="9">
    <location>
        <begin position="245"/>
        <end position="286"/>
    </location>
</feature>
<proteinExistence type="inferred from homology"/>
<evidence type="ECO:0000256" key="9">
    <source>
        <dbReference type="PROSITE-ProRule" id="PRU00221"/>
    </source>
</evidence>
<dbReference type="InterPro" id="IPR015943">
    <property type="entry name" value="WD40/YVTN_repeat-like_dom_sf"/>
</dbReference>
<dbReference type="GO" id="GO:0034511">
    <property type="term" value="F:U3 snoRNA binding"/>
    <property type="evidence" value="ECO:0007669"/>
    <property type="project" value="InterPro"/>
</dbReference>
<evidence type="ECO:0000256" key="8">
    <source>
        <dbReference type="ARBA" id="ARBA00023274"/>
    </source>
</evidence>
<dbReference type="RefSeq" id="XP_039123956.1">
    <property type="nucleotide sequence ID" value="XM_039268022.1"/>
</dbReference>
<feature type="region of interest" description="Disordered" evidence="10">
    <location>
        <begin position="1"/>
        <end position="68"/>
    </location>
</feature>
<accession>A0AB40B9K6</accession>
<comment type="similarity">
    <text evidence="2">Belongs to the WD repeat RRP9 family.</text>
</comment>
<dbReference type="InterPro" id="IPR001680">
    <property type="entry name" value="WD40_rpt"/>
</dbReference>
<feature type="repeat" description="WD" evidence="9">
    <location>
        <begin position="287"/>
        <end position="330"/>
    </location>
</feature>
<keyword evidence="7" id="KW-0539">Nucleus</keyword>
<dbReference type="GeneID" id="120260533"/>
<feature type="region of interest" description="Disordered" evidence="10">
    <location>
        <begin position="80"/>
        <end position="105"/>
    </location>
</feature>
<evidence type="ECO:0000256" key="7">
    <source>
        <dbReference type="ARBA" id="ARBA00023242"/>
    </source>
</evidence>
<feature type="compositionally biased region" description="Acidic residues" evidence="10">
    <location>
        <begin position="86"/>
        <end position="95"/>
    </location>
</feature>
<keyword evidence="8" id="KW-0687">Ribonucleoprotein</keyword>
<dbReference type="PANTHER" id="PTHR19865">
    <property type="entry name" value="U3 SMALL NUCLEOLAR RNA INTERACTING PROTEIN 2"/>
    <property type="match status" value="1"/>
</dbReference>
<dbReference type="Proteomes" id="UP001515500">
    <property type="component" value="Chromosome 5"/>
</dbReference>
<feature type="repeat" description="WD" evidence="9">
    <location>
        <begin position="203"/>
        <end position="244"/>
    </location>
</feature>
<dbReference type="Pfam" id="PF00400">
    <property type="entry name" value="WD40"/>
    <property type="match status" value="6"/>
</dbReference>
<evidence type="ECO:0000256" key="1">
    <source>
        <dbReference type="ARBA" id="ARBA00004604"/>
    </source>
</evidence>
<feature type="compositionally biased region" description="Basic and acidic residues" evidence="10">
    <location>
        <begin position="96"/>
        <end position="105"/>
    </location>
</feature>
<dbReference type="GO" id="GO:0006364">
    <property type="term" value="P:rRNA processing"/>
    <property type="evidence" value="ECO:0007669"/>
    <property type="project" value="UniProtKB-KW"/>
</dbReference>
<comment type="subcellular location">
    <subcellularLocation>
        <location evidence="1">Nucleus</location>
        <location evidence="1">Nucleolus</location>
    </subcellularLocation>
</comment>
<feature type="repeat" description="WD" evidence="9">
    <location>
        <begin position="142"/>
        <end position="183"/>
    </location>
</feature>
<sequence length="517" mass="58560">MKHYRSKAAKRKPRVLLDNDDDPFFESDPKRRRRGEDEEIEGVSSDDDREVSEEEKEEAPEETADEVRYRIAKEYLQKVRALTQRDEDEGNEEEGREDKDGRRDSLVAEKLLKDQLQDSGRIRRLIASRVQKPEDPEQFRYIVKHRQSVTAVALTVDEARGFSASKDGTIMQWDVESGKSEKYTWPSEEVLISHHAKPHQNPSLKRSKQVLALAVSTDGRYLVTGGFDRHVHLWDTRAREHIQAFPGHLAPVSCLVFQPGTSQLFSGSFDRTMKLWDVEDRSHINNLFGHQSEVLTVDCLGKLDDERLLTVGRDRTLRMWKVHDESQLVFRGPAASLECCCFIDGNEFISGSDDGSIELWSSRHKKPIHIIKNAHALPYQSNRDEKEVILDGCIKVNGILEEKKCSLAESWVSSIAVCKGSDLAVSGAANGLIRLWAIENDNKGLRPLFDCPLDGFINSLAFAKSGRFFVAGVGQEPRLGRWGRVPTARNGVVIHPIRLAEEQGLPKSFRSSPRTLQ</sequence>
<evidence type="ECO:0000313" key="11">
    <source>
        <dbReference type="Proteomes" id="UP001515500"/>
    </source>
</evidence>
<dbReference type="InterPro" id="IPR039241">
    <property type="entry name" value="Rrp9-like"/>
</dbReference>
<organism evidence="11 12">
    <name type="scientific">Dioscorea cayennensis subsp. rotundata</name>
    <name type="common">White Guinea yam</name>
    <name type="synonym">Dioscorea rotundata</name>
    <dbReference type="NCBI Taxonomy" id="55577"/>
    <lineage>
        <taxon>Eukaryota</taxon>
        <taxon>Viridiplantae</taxon>
        <taxon>Streptophyta</taxon>
        <taxon>Embryophyta</taxon>
        <taxon>Tracheophyta</taxon>
        <taxon>Spermatophyta</taxon>
        <taxon>Magnoliopsida</taxon>
        <taxon>Liliopsida</taxon>
        <taxon>Dioscoreales</taxon>
        <taxon>Dioscoreaceae</taxon>
        <taxon>Dioscorea</taxon>
    </lineage>
</organism>
<evidence type="ECO:0000256" key="2">
    <source>
        <dbReference type="ARBA" id="ARBA00006777"/>
    </source>
</evidence>
<evidence type="ECO:0000256" key="10">
    <source>
        <dbReference type="SAM" id="MobiDB-lite"/>
    </source>
</evidence>
<dbReference type="InterPro" id="IPR020472">
    <property type="entry name" value="WD40_PAC1"/>
</dbReference>
<evidence type="ECO:0000256" key="5">
    <source>
        <dbReference type="ARBA" id="ARBA00022737"/>
    </source>
</evidence>
<dbReference type="FunFam" id="2.130.10.10:FF:000483">
    <property type="entry name" value="U3 snoRNP-associated protein-like EMB2271"/>
    <property type="match status" value="1"/>
</dbReference>
<dbReference type="InterPro" id="IPR019775">
    <property type="entry name" value="WD40_repeat_CS"/>
</dbReference>
<dbReference type="PROSITE" id="PS00678">
    <property type="entry name" value="WD_REPEATS_1"/>
    <property type="match status" value="2"/>
</dbReference>
<feature type="compositionally biased region" description="Basic residues" evidence="10">
    <location>
        <begin position="1"/>
        <end position="14"/>
    </location>
</feature>
<dbReference type="PROSITE" id="PS50294">
    <property type="entry name" value="WD_REPEATS_REGION"/>
    <property type="match status" value="3"/>
</dbReference>